<comment type="caution">
    <text evidence="1">The sequence shown here is derived from an EMBL/GenBank/DDBJ whole genome shotgun (WGS) entry which is preliminary data.</text>
</comment>
<proteinExistence type="predicted"/>
<reference evidence="1 2" key="1">
    <citation type="journal article" date="2020" name="Phytopathology">
        <title>Genome Sequence Resources of Colletotrichum truncatum, C. plurivorum, C. musicola, and C. sojae: Four Species Pathogenic to Soybean (Glycine max).</title>
        <authorList>
            <person name="Rogerio F."/>
            <person name="Boufleur T.R."/>
            <person name="Ciampi-Guillardi M."/>
            <person name="Sukno S.A."/>
            <person name="Thon M.R."/>
            <person name="Massola Junior N.S."/>
            <person name="Baroncelli R."/>
        </authorList>
    </citation>
    <scope>NUCLEOTIDE SEQUENCE [LARGE SCALE GENOMIC DNA]</scope>
    <source>
        <strain evidence="1 2">CMES1059</strain>
    </source>
</reference>
<evidence type="ECO:0000313" key="1">
    <source>
        <dbReference type="EMBL" id="KAL0943108.1"/>
    </source>
</evidence>
<sequence length="756" mass="85617">MATLATTACTCRSVEILDQEFDEAQARTLIPALNSHLGHLRRLLAKSKALSHAVQYHITPRHQRTIKALSVGSVDLQPINELQQQFGEKLGEFWTVSAKNVNAELRRRLACVVVFLSSKLDTQAIVPPQLAYLFPGKHCYSDIRNSGRKYIQIAQKLRDLGAILWLPLEIPPSTYERYISLDDEDIFSHLISLAPHLEQYTGFVKRLILHQLRETTLLPSYYNLVVDYADLIGGSDQLLLLLHVLGGKAIPEMLLTNVSFPQRRWNKEGEVENVSIYEIGLPNELVKLLLDPAALSRARTSPYIIKETLDDATSTLSLCPGLSSRLTRVLLPRTINEYGITAVKLLCFVCQPCYEGNIDWSPSQKEYIWPIIEKAITTYKVPTALREQVLEVTLFFAERDWVGIRHAAVNRAQALLRKSMPYYLLASVVLFRSTLYRIDGEFAKSEAHVREFMWRGPHPSTRRDHALQGRLHISQVENKIRCFDNNVPSLMYEWTSKSPISTLELEVTFRLQSTVARFFQSVGDFSAAKASLEQILSLNQAKPIRGNTRRVLAGRLADLYCEMEEYGKAMEMLQSEFHSIDKAARARRPFRRLLLASVDASIGMQRFNAAGQALEELKYAEPLGLDNLHDQQLHMRAFISKARMAHVEADLDKAVLLWKVALHEVQRMHTLGSGYGFTAALIQLSLAHAQLATGDHINGARSWAAGSEILRSQICEFWLPVVPTAWLQRIVRDVHESHGWFLRMMLPGSKSDIVLP</sequence>
<name>A0ACC3ZG62_COLTU</name>
<gene>
    <name evidence="1" type="ORF">CTRU02_200994</name>
</gene>
<organism evidence="1 2">
    <name type="scientific">Colletotrichum truncatum</name>
    <name type="common">Anthracnose fungus</name>
    <name type="synonym">Colletotrichum capsici</name>
    <dbReference type="NCBI Taxonomy" id="5467"/>
    <lineage>
        <taxon>Eukaryota</taxon>
        <taxon>Fungi</taxon>
        <taxon>Dikarya</taxon>
        <taxon>Ascomycota</taxon>
        <taxon>Pezizomycotina</taxon>
        <taxon>Sordariomycetes</taxon>
        <taxon>Hypocreomycetidae</taxon>
        <taxon>Glomerellales</taxon>
        <taxon>Glomerellaceae</taxon>
        <taxon>Colletotrichum</taxon>
        <taxon>Colletotrichum truncatum species complex</taxon>
    </lineage>
</organism>
<evidence type="ECO:0000313" key="2">
    <source>
        <dbReference type="Proteomes" id="UP000805649"/>
    </source>
</evidence>
<protein>
    <submittedName>
        <fullName evidence="1">LipA and NB-ARC domain-containing protein</fullName>
    </submittedName>
</protein>
<dbReference type="Proteomes" id="UP000805649">
    <property type="component" value="Unassembled WGS sequence"/>
</dbReference>
<dbReference type="EMBL" id="VUJX02000001">
    <property type="protein sequence ID" value="KAL0943108.1"/>
    <property type="molecule type" value="Genomic_DNA"/>
</dbReference>
<keyword evidence="2" id="KW-1185">Reference proteome</keyword>
<accession>A0ACC3ZG62</accession>